<dbReference type="Gene3D" id="3.40.850.10">
    <property type="entry name" value="Kinesin motor domain"/>
    <property type="match status" value="1"/>
</dbReference>
<dbReference type="Pfam" id="PF06017">
    <property type="entry name" value="Myosin_TH1"/>
    <property type="match status" value="1"/>
</dbReference>
<evidence type="ECO:0000313" key="23">
    <source>
        <dbReference type="EMBL" id="KEF63777.1"/>
    </source>
</evidence>
<dbReference type="GO" id="GO:0005886">
    <property type="term" value="C:plasma membrane"/>
    <property type="evidence" value="ECO:0007669"/>
    <property type="project" value="TreeGrafter"/>
</dbReference>
<dbReference type="GO" id="GO:0016459">
    <property type="term" value="C:myosin complex"/>
    <property type="evidence" value="ECO:0007669"/>
    <property type="project" value="UniProtKB-KW"/>
</dbReference>
<evidence type="ECO:0000256" key="7">
    <source>
        <dbReference type="ARBA" id="ARBA00022737"/>
    </source>
</evidence>
<feature type="region of interest" description="Disordered" evidence="19">
    <location>
        <begin position="1209"/>
        <end position="1348"/>
    </location>
</feature>
<evidence type="ECO:0000259" key="21">
    <source>
        <dbReference type="PROSITE" id="PS51456"/>
    </source>
</evidence>
<keyword evidence="24" id="KW-1185">Reference proteome</keyword>
<dbReference type="GO" id="GO:0007015">
    <property type="term" value="P:actin filament organization"/>
    <property type="evidence" value="ECO:0007669"/>
    <property type="project" value="TreeGrafter"/>
</dbReference>
<feature type="region of interest" description="Actin-binding" evidence="18">
    <location>
        <begin position="692"/>
        <end position="714"/>
    </location>
</feature>
<evidence type="ECO:0000256" key="16">
    <source>
        <dbReference type="ARBA" id="ARBA00032645"/>
    </source>
</evidence>
<accession>A0A072PVP3</accession>
<protein>
    <recommendedName>
        <fullName evidence="3">Myosin-1</fullName>
    </recommendedName>
    <alternativeName>
        <fullName evidence="16">Class I unconventional myosin</fullName>
    </alternativeName>
    <alternativeName>
        <fullName evidence="15">Type I myosin</fullName>
    </alternativeName>
</protein>
<dbReference type="GO" id="GO:0000146">
    <property type="term" value="F:microfilament motor activity"/>
    <property type="evidence" value="ECO:0007669"/>
    <property type="project" value="TreeGrafter"/>
</dbReference>
<dbReference type="InterPro" id="IPR036072">
    <property type="entry name" value="MYSc_Myo1"/>
</dbReference>
<name>A0A072PVP3_9EURO</name>
<feature type="domain" description="Myosin motor" evidence="21">
    <location>
        <begin position="139"/>
        <end position="819"/>
    </location>
</feature>
<keyword evidence="5" id="KW-0963">Cytoplasm</keyword>
<dbReference type="FunFam" id="1.20.5.4820:FF:000004">
    <property type="entry name" value="Myosin IE"/>
    <property type="match status" value="1"/>
</dbReference>
<dbReference type="PROSITE" id="PS51757">
    <property type="entry name" value="TH1"/>
    <property type="match status" value="1"/>
</dbReference>
<feature type="compositionally biased region" description="Polar residues" evidence="19">
    <location>
        <begin position="1211"/>
        <end position="1220"/>
    </location>
</feature>
<dbReference type="Gene3D" id="1.20.58.530">
    <property type="match status" value="1"/>
</dbReference>
<dbReference type="Proteomes" id="UP000027920">
    <property type="component" value="Unassembled WGS sequence"/>
</dbReference>
<feature type="compositionally biased region" description="Pro residues" evidence="19">
    <location>
        <begin position="1270"/>
        <end position="1279"/>
    </location>
</feature>
<evidence type="ECO:0000256" key="10">
    <source>
        <dbReference type="ARBA" id="ARBA00022840"/>
    </source>
</evidence>
<dbReference type="GO" id="GO:0051666">
    <property type="term" value="P:actin cortical patch localization"/>
    <property type="evidence" value="ECO:0007669"/>
    <property type="project" value="TreeGrafter"/>
</dbReference>
<keyword evidence="11 18" id="KW-0518">Myosin</keyword>
<dbReference type="Gene3D" id="1.10.10.820">
    <property type="match status" value="1"/>
</dbReference>
<dbReference type="EMBL" id="AMGV01000001">
    <property type="protein sequence ID" value="KEF63777.1"/>
    <property type="molecule type" value="Genomic_DNA"/>
</dbReference>
<proteinExistence type="inferred from homology"/>
<dbReference type="Pfam" id="PF00018">
    <property type="entry name" value="SH3_1"/>
    <property type="match status" value="1"/>
</dbReference>
<comment type="subcellular location">
    <subcellularLocation>
        <location evidence="1">Cytoplasm</location>
        <location evidence="1">Cytoskeleton</location>
        <location evidence="1">Actin patch</location>
    </subcellularLocation>
</comment>
<dbReference type="OrthoDB" id="6108017at2759"/>
<dbReference type="STRING" id="1182545.A0A072PVP3"/>
<dbReference type="Pfam" id="PF00063">
    <property type="entry name" value="Myosin_head"/>
    <property type="match status" value="1"/>
</dbReference>
<dbReference type="CDD" id="cd01378">
    <property type="entry name" value="MYSc_Myo1"/>
    <property type="match status" value="1"/>
</dbReference>
<dbReference type="PANTHER" id="PTHR13140">
    <property type="entry name" value="MYOSIN"/>
    <property type="match status" value="1"/>
</dbReference>
<feature type="compositionally biased region" description="Pro residues" evidence="19">
    <location>
        <begin position="1234"/>
        <end position="1249"/>
    </location>
</feature>
<dbReference type="GO" id="GO:0030479">
    <property type="term" value="C:actin cortical patch"/>
    <property type="evidence" value="ECO:0007669"/>
    <property type="project" value="UniProtKB-SubCell"/>
</dbReference>
<dbReference type="GO" id="GO:0005524">
    <property type="term" value="F:ATP binding"/>
    <property type="evidence" value="ECO:0007669"/>
    <property type="project" value="UniProtKB-UniRule"/>
</dbReference>
<dbReference type="InterPro" id="IPR010926">
    <property type="entry name" value="Myosin_TH1"/>
</dbReference>
<dbReference type="InterPro" id="IPR035535">
    <property type="entry name" value="Fungal_myosin-I_SH3"/>
</dbReference>
<dbReference type="GO" id="GO:0030428">
    <property type="term" value="C:cell septum"/>
    <property type="evidence" value="ECO:0007669"/>
    <property type="project" value="UniProtKB-ARBA"/>
</dbReference>
<gene>
    <name evidence="23" type="ORF">A1O9_01755</name>
</gene>
<dbReference type="Pfam" id="PF22773">
    <property type="entry name" value="Myo1_CA"/>
    <property type="match status" value="1"/>
</dbReference>
<feature type="compositionally biased region" description="Pro residues" evidence="19">
    <location>
        <begin position="1152"/>
        <end position="1162"/>
    </location>
</feature>
<keyword evidence="4 17" id="KW-0728">SH3 domain</keyword>
<dbReference type="GO" id="GO:0006897">
    <property type="term" value="P:endocytosis"/>
    <property type="evidence" value="ECO:0007669"/>
    <property type="project" value="TreeGrafter"/>
</dbReference>
<keyword evidence="14" id="KW-0206">Cytoskeleton</keyword>
<dbReference type="SUPFAM" id="SSF52540">
    <property type="entry name" value="P-loop containing nucleoside triphosphate hydrolases"/>
    <property type="match status" value="1"/>
</dbReference>
<dbReference type="InterPro" id="IPR036028">
    <property type="entry name" value="SH3-like_dom_sf"/>
</dbReference>
<reference evidence="23 24" key="1">
    <citation type="submission" date="2013-03" db="EMBL/GenBank/DDBJ databases">
        <title>The Genome Sequence of Exophiala aquamarina CBS 119918.</title>
        <authorList>
            <consortium name="The Broad Institute Genomics Platform"/>
            <person name="Cuomo C."/>
            <person name="de Hoog S."/>
            <person name="Gorbushina A."/>
            <person name="Walker B."/>
            <person name="Young S.K."/>
            <person name="Zeng Q."/>
            <person name="Gargeya S."/>
            <person name="Fitzgerald M."/>
            <person name="Haas B."/>
            <person name="Abouelleil A."/>
            <person name="Allen A.W."/>
            <person name="Alvarado L."/>
            <person name="Arachchi H.M."/>
            <person name="Berlin A.M."/>
            <person name="Chapman S.B."/>
            <person name="Gainer-Dewar J."/>
            <person name="Goldberg J."/>
            <person name="Griggs A."/>
            <person name="Gujja S."/>
            <person name="Hansen M."/>
            <person name="Howarth C."/>
            <person name="Imamovic A."/>
            <person name="Ireland A."/>
            <person name="Larimer J."/>
            <person name="McCowan C."/>
            <person name="Murphy C."/>
            <person name="Pearson M."/>
            <person name="Poon T.W."/>
            <person name="Priest M."/>
            <person name="Roberts A."/>
            <person name="Saif S."/>
            <person name="Shea T."/>
            <person name="Sisk P."/>
            <person name="Sykes S."/>
            <person name="Wortman J."/>
            <person name="Nusbaum C."/>
            <person name="Birren B."/>
        </authorList>
    </citation>
    <scope>NUCLEOTIDE SEQUENCE [LARGE SCALE GENOMIC DNA]</scope>
    <source>
        <strain evidence="23 24">CBS 119918</strain>
    </source>
</reference>
<feature type="compositionally biased region" description="Low complexity" evidence="19">
    <location>
        <begin position="1113"/>
        <end position="1126"/>
    </location>
</feature>
<evidence type="ECO:0000256" key="5">
    <source>
        <dbReference type="ARBA" id="ARBA00022490"/>
    </source>
</evidence>
<dbReference type="GO" id="GO:0001411">
    <property type="term" value="C:hyphal tip"/>
    <property type="evidence" value="ECO:0007669"/>
    <property type="project" value="UniProtKB-ARBA"/>
</dbReference>
<dbReference type="InterPro" id="IPR027417">
    <property type="entry name" value="P-loop_NTPase"/>
</dbReference>
<dbReference type="Gene3D" id="2.30.30.40">
    <property type="entry name" value="SH3 Domains"/>
    <property type="match status" value="1"/>
</dbReference>
<feature type="domain" description="SH3" evidence="20">
    <location>
        <begin position="1169"/>
        <end position="1230"/>
    </location>
</feature>
<evidence type="ECO:0000256" key="8">
    <source>
        <dbReference type="ARBA" id="ARBA00022741"/>
    </source>
</evidence>
<dbReference type="SMART" id="SM00242">
    <property type="entry name" value="MYSc"/>
    <property type="match status" value="1"/>
</dbReference>
<comment type="caution">
    <text evidence="23">The sequence shown here is derived from an EMBL/GenBank/DDBJ whole genome shotgun (WGS) entry which is preliminary data.</text>
</comment>
<dbReference type="GeneID" id="25276701"/>
<evidence type="ECO:0000259" key="20">
    <source>
        <dbReference type="PROSITE" id="PS50002"/>
    </source>
</evidence>
<keyword evidence="12 18" id="KW-0505">Motor protein</keyword>
<dbReference type="PANTHER" id="PTHR13140:SF837">
    <property type="entry name" value="MYOSIN-3-RELATED"/>
    <property type="match status" value="1"/>
</dbReference>
<dbReference type="GO" id="GO:0016787">
    <property type="term" value="F:hydrolase activity"/>
    <property type="evidence" value="ECO:0007669"/>
    <property type="project" value="UniProtKB-KW"/>
</dbReference>
<dbReference type="GO" id="GO:0051015">
    <property type="term" value="F:actin filament binding"/>
    <property type="evidence" value="ECO:0007669"/>
    <property type="project" value="TreeGrafter"/>
</dbReference>
<evidence type="ECO:0000256" key="6">
    <source>
        <dbReference type="ARBA" id="ARBA00022553"/>
    </source>
</evidence>
<keyword evidence="13 18" id="KW-0009">Actin-binding</keyword>
<evidence type="ECO:0000256" key="11">
    <source>
        <dbReference type="ARBA" id="ARBA00023123"/>
    </source>
</evidence>
<evidence type="ECO:0000256" key="19">
    <source>
        <dbReference type="SAM" id="MobiDB-lite"/>
    </source>
</evidence>
<evidence type="ECO:0000256" key="18">
    <source>
        <dbReference type="PROSITE-ProRule" id="PRU00782"/>
    </source>
</evidence>
<evidence type="ECO:0000256" key="17">
    <source>
        <dbReference type="PROSITE-ProRule" id="PRU00192"/>
    </source>
</evidence>
<organism evidence="23 24">
    <name type="scientific">Exophiala aquamarina CBS 119918</name>
    <dbReference type="NCBI Taxonomy" id="1182545"/>
    <lineage>
        <taxon>Eukaryota</taxon>
        <taxon>Fungi</taxon>
        <taxon>Dikarya</taxon>
        <taxon>Ascomycota</taxon>
        <taxon>Pezizomycotina</taxon>
        <taxon>Eurotiomycetes</taxon>
        <taxon>Chaetothyriomycetidae</taxon>
        <taxon>Chaetothyriales</taxon>
        <taxon>Herpotrichiellaceae</taxon>
        <taxon>Exophiala</taxon>
    </lineage>
</organism>
<keyword evidence="8 18" id="KW-0547">Nucleotide-binding</keyword>
<dbReference type="RefSeq" id="XP_013266367.1">
    <property type="nucleotide sequence ID" value="XM_013410913.1"/>
</dbReference>
<keyword evidence="9" id="KW-0378">Hydrolase</keyword>
<dbReference type="Gene3D" id="1.20.120.720">
    <property type="entry name" value="Myosin VI head, motor domain, U50 subdomain"/>
    <property type="match status" value="1"/>
</dbReference>
<dbReference type="Gene3D" id="1.20.5.4820">
    <property type="match status" value="1"/>
</dbReference>
<comment type="similarity">
    <text evidence="2 18">Belongs to the TRAFAC class myosin-kinesin ATPase superfamily. Myosin family.</text>
</comment>
<dbReference type="InterPro" id="IPR036961">
    <property type="entry name" value="Kinesin_motor_dom_sf"/>
</dbReference>
<evidence type="ECO:0000256" key="9">
    <source>
        <dbReference type="ARBA" id="ARBA00022801"/>
    </source>
</evidence>
<evidence type="ECO:0000256" key="12">
    <source>
        <dbReference type="ARBA" id="ARBA00023175"/>
    </source>
</evidence>
<evidence type="ECO:0000256" key="2">
    <source>
        <dbReference type="ARBA" id="ARBA00008314"/>
    </source>
</evidence>
<sequence>MVQTMESLLSTLEKYVAELVHENDLPRQPIPQPARFVSSATSTAPRQLLSQHDAKVLTDLFSSIRSLEEGTRTSRGRKMLRDYFDPGTEQDLGQTKRRDGKSSRAPKSSLFGGGRSGGADGGQTQIKKATFEITKKKEVGVSDLTLLSKVSNEAINDNLKKRFEHGEIYTYIGHVLVSVNPFRDLGIYTDQVLDSYRGRNRLEVPPHVFAVAESAYYNMKAYKENQCVIISGESGAGKTEAAKRLMQYIASVSGGSDSRIQRTKDMVLATNPLLESFGNAKTLRNNNSSRFGKYLELEFNETGEPVGAKITNYLLEKSRVVGQITNERNFHIFYQFTKAAPKEYRDNFGVQTPQSYVYTSKSKCFDVPGIDDAREFNDTLEAMRVIGLTKPEQDNIFRMLAAVLWVGNITFRENDQGGVDIADQSVVDFIAYLLEVDSAHVHKAMTVRIVETARGGGRRGSIYESPLNPVQALAVRDALAKAIYFNLFDWIVARTNVSLRSQGVVKNTVGILDIYGFEIFEKNSFEQLCINYVNEKLQQIFIQLTLKTEQEEYAREEIQWTPIKYFDNKVVCSLIEDKRPPGVFAALNDACATAHADSGAADQTFVGRLNFLSSNPNFESRQGQFIIKHYAGDVNYQIAGMTDKNKDQLLKDLLNLVGESSNGFLHELFPNQVDQDDKRRPPTAGDKIKLSANELVDTLMQAQPSYIRTIKPNENKSPKEYNEPNVMHQIKYLGLQENVRIRRAGFAYRQTFDKFVERFALLSPRLSYAGEYTYTGDVKTASKIIFKDTSIPEEEYQMGVTKAFIKTPETLFGLEHMRDRYWHNMAVRIQRAWRNYLRYRAEAATRIQRFWRKSKVGVKEIEFRDQGHRLLGGRKERRRYSLLGSRRFFGDYLGLNMPGGQGRVLRDSINLNPQERAVFSSRCELLVTKFGRSSKPMPRILVLTNKAIYIVVQTVLQNQLQISAERTIPIGAVKYISTSSLRDDWFALGVGSPQEPDPLISCLFKTEFFLQFKTVAVGGMNLKIGPIIEFNKKPGKPATIKVQKDPAIPRDDVYKSGVIHVPNGESPNSGSRPTPRGKAIAKPITSGKLLRPGGPGGQPSKTQSRRPMPAPRPATQTPVAAARPTPAARPVPQPMNGIPSHIRDSSTSRAGPPAPPPPPAAAPAPAAVPSKPQAKVKFDFNSPNSNELSIKAGQIVEIVQKESNGWWLCKNPQTNAQGWTPSAYVEEIEQARAAPPPPPPPPAAPPRALPTPSVVVNGNANAASTTRAKPTPPAPPAKRPAPATGRKPGVSPARDSGMSLGTGSGRDSGRSTPNSIGGGSIAGGLAEALRARQSAMGGKSAKEEDDDW</sequence>
<feature type="domain" description="TH1" evidence="22">
    <location>
        <begin position="877"/>
        <end position="1067"/>
    </location>
</feature>
<dbReference type="FunFam" id="1.20.58.530:FF:000007">
    <property type="entry name" value="Myosin IE"/>
    <property type="match status" value="1"/>
</dbReference>
<dbReference type="FunFam" id="1.20.120.720:FF:000015">
    <property type="entry name" value="Myosin I"/>
    <property type="match status" value="1"/>
</dbReference>
<dbReference type="SMART" id="SM00326">
    <property type="entry name" value="SH3"/>
    <property type="match status" value="1"/>
</dbReference>
<evidence type="ECO:0000256" key="4">
    <source>
        <dbReference type="ARBA" id="ARBA00022443"/>
    </source>
</evidence>
<keyword evidence="10 18" id="KW-0067">ATP-binding</keyword>
<dbReference type="CDD" id="cd11858">
    <property type="entry name" value="SH3_Myosin-I_fungi"/>
    <property type="match status" value="1"/>
</dbReference>
<feature type="compositionally biased region" description="Gly residues" evidence="19">
    <location>
        <begin position="111"/>
        <end position="121"/>
    </location>
</feature>
<dbReference type="SUPFAM" id="SSF50044">
    <property type="entry name" value="SH3-domain"/>
    <property type="match status" value="1"/>
</dbReference>
<feature type="region of interest" description="Disordered" evidence="19">
    <location>
        <begin position="1057"/>
        <end position="1185"/>
    </location>
</feature>
<feature type="region of interest" description="Disordered" evidence="19">
    <location>
        <begin position="71"/>
        <end position="123"/>
    </location>
</feature>
<feature type="binding site" evidence="18">
    <location>
        <begin position="232"/>
        <end position="239"/>
    </location>
    <ligand>
        <name>ATP</name>
        <dbReference type="ChEBI" id="CHEBI:30616"/>
    </ligand>
</feature>
<dbReference type="InterPro" id="IPR054489">
    <property type="entry name" value="Myo1_CA"/>
</dbReference>
<dbReference type="InterPro" id="IPR001452">
    <property type="entry name" value="SH3_domain"/>
</dbReference>
<keyword evidence="6" id="KW-0597">Phosphoprotein</keyword>
<dbReference type="VEuPathDB" id="FungiDB:A1O9_01755"/>
<evidence type="ECO:0000256" key="15">
    <source>
        <dbReference type="ARBA" id="ARBA00029665"/>
    </source>
</evidence>
<dbReference type="PROSITE" id="PS50002">
    <property type="entry name" value="SH3"/>
    <property type="match status" value="1"/>
</dbReference>
<evidence type="ECO:0000256" key="14">
    <source>
        <dbReference type="ARBA" id="ARBA00023212"/>
    </source>
</evidence>
<evidence type="ECO:0000313" key="24">
    <source>
        <dbReference type="Proteomes" id="UP000027920"/>
    </source>
</evidence>
<keyword evidence="7" id="KW-0677">Repeat</keyword>
<evidence type="ECO:0000259" key="22">
    <source>
        <dbReference type="PROSITE" id="PS51757"/>
    </source>
</evidence>
<dbReference type="HOGENOM" id="CLU_000192_7_6_1"/>
<evidence type="ECO:0000256" key="13">
    <source>
        <dbReference type="ARBA" id="ARBA00023203"/>
    </source>
</evidence>
<dbReference type="PROSITE" id="PS51456">
    <property type="entry name" value="MYOSIN_MOTOR"/>
    <property type="match status" value="1"/>
</dbReference>
<dbReference type="PRINTS" id="PR00193">
    <property type="entry name" value="MYOSINHEAVY"/>
</dbReference>
<evidence type="ECO:0000256" key="3">
    <source>
        <dbReference type="ARBA" id="ARBA00016187"/>
    </source>
</evidence>
<dbReference type="FunFam" id="1.10.10.820:FF:000001">
    <property type="entry name" value="Myosin heavy chain"/>
    <property type="match status" value="1"/>
</dbReference>
<evidence type="ECO:0000256" key="1">
    <source>
        <dbReference type="ARBA" id="ARBA00004134"/>
    </source>
</evidence>
<dbReference type="InterPro" id="IPR001609">
    <property type="entry name" value="Myosin_head_motor_dom-like"/>
</dbReference>